<dbReference type="InterPro" id="IPR014718">
    <property type="entry name" value="GH-type_carb-bd"/>
</dbReference>
<name>A0A0D3HY34_EMIH1</name>
<dbReference type="Gene3D" id="2.70.98.10">
    <property type="match status" value="1"/>
</dbReference>
<dbReference type="InterPro" id="IPR008183">
    <property type="entry name" value="Aldose_1/G6P_1-epimerase"/>
</dbReference>
<dbReference type="AlphaFoldDB" id="A0A0D3HY34"/>
<reference evidence="11" key="2">
    <citation type="submission" date="2024-10" db="UniProtKB">
        <authorList>
            <consortium name="EnsemblProtists"/>
        </authorList>
    </citation>
    <scope>IDENTIFICATION</scope>
</reference>
<evidence type="ECO:0000256" key="4">
    <source>
        <dbReference type="ARBA" id="ARBA00013185"/>
    </source>
</evidence>
<evidence type="ECO:0000256" key="10">
    <source>
        <dbReference type="PIRSR" id="PIRSR005096-3"/>
    </source>
</evidence>
<feature type="binding site" evidence="10">
    <location>
        <begin position="54"/>
        <end position="55"/>
    </location>
    <ligand>
        <name>beta-D-galactose</name>
        <dbReference type="ChEBI" id="CHEBI:27667"/>
    </ligand>
</feature>
<evidence type="ECO:0000256" key="7">
    <source>
        <dbReference type="PIRNR" id="PIRNR005096"/>
    </source>
</evidence>
<dbReference type="eggNOG" id="KOG1604">
    <property type="taxonomic scope" value="Eukaryota"/>
</dbReference>
<dbReference type="HOGENOM" id="CLU_031753_2_0_1"/>
<dbReference type="STRING" id="2903.R1D5F4"/>
<accession>A0A0D3HY34</accession>
<feature type="active site" description="Proton acceptor" evidence="8">
    <location>
        <position position="285"/>
    </location>
</feature>
<feature type="binding site" evidence="9">
    <location>
        <position position="218"/>
    </location>
    <ligand>
        <name>beta-D-galactose</name>
        <dbReference type="ChEBI" id="CHEBI:27667"/>
    </ligand>
</feature>
<dbReference type="GeneID" id="17250011"/>
<evidence type="ECO:0000313" key="12">
    <source>
        <dbReference type="Proteomes" id="UP000013827"/>
    </source>
</evidence>
<dbReference type="PaxDb" id="2903-EOD03919"/>
<proteinExistence type="inferred from homology"/>
<dbReference type="NCBIfam" id="NF008277">
    <property type="entry name" value="PRK11055.1"/>
    <property type="match status" value="1"/>
</dbReference>
<organism evidence="11 12">
    <name type="scientific">Emiliania huxleyi (strain CCMP1516)</name>
    <dbReference type="NCBI Taxonomy" id="280463"/>
    <lineage>
        <taxon>Eukaryota</taxon>
        <taxon>Haptista</taxon>
        <taxon>Haptophyta</taxon>
        <taxon>Prymnesiophyceae</taxon>
        <taxon>Isochrysidales</taxon>
        <taxon>Noelaerhabdaceae</taxon>
        <taxon>Emiliania</taxon>
    </lineage>
</organism>
<dbReference type="InterPro" id="IPR018052">
    <property type="entry name" value="Ald1_epimerase_CS"/>
</dbReference>
<evidence type="ECO:0000256" key="3">
    <source>
        <dbReference type="ARBA" id="ARBA00006206"/>
    </source>
</evidence>
<reference evidence="12" key="1">
    <citation type="journal article" date="2013" name="Nature">
        <title>Pan genome of the phytoplankton Emiliania underpins its global distribution.</title>
        <authorList>
            <person name="Read B.A."/>
            <person name="Kegel J."/>
            <person name="Klute M.J."/>
            <person name="Kuo A."/>
            <person name="Lefebvre S.C."/>
            <person name="Maumus F."/>
            <person name="Mayer C."/>
            <person name="Miller J."/>
            <person name="Monier A."/>
            <person name="Salamov A."/>
            <person name="Young J."/>
            <person name="Aguilar M."/>
            <person name="Claverie J.M."/>
            <person name="Frickenhaus S."/>
            <person name="Gonzalez K."/>
            <person name="Herman E.K."/>
            <person name="Lin Y.C."/>
            <person name="Napier J."/>
            <person name="Ogata H."/>
            <person name="Sarno A.F."/>
            <person name="Shmutz J."/>
            <person name="Schroeder D."/>
            <person name="de Vargas C."/>
            <person name="Verret F."/>
            <person name="von Dassow P."/>
            <person name="Valentin K."/>
            <person name="Van de Peer Y."/>
            <person name="Wheeler G."/>
            <person name="Dacks J.B."/>
            <person name="Delwiche C.F."/>
            <person name="Dyhrman S.T."/>
            <person name="Glockner G."/>
            <person name="John U."/>
            <person name="Richards T."/>
            <person name="Worden A.Z."/>
            <person name="Zhang X."/>
            <person name="Grigoriev I.V."/>
            <person name="Allen A.E."/>
            <person name="Bidle K."/>
            <person name="Borodovsky M."/>
            <person name="Bowler C."/>
            <person name="Brownlee C."/>
            <person name="Cock J.M."/>
            <person name="Elias M."/>
            <person name="Gladyshev V.N."/>
            <person name="Groth M."/>
            <person name="Guda C."/>
            <person name="Hadaegh A."/>
            <person name="Iglesias-Rodriguez M.D."/>
            <person name="Jenkins J."/>
            <person name="Jones B.M."/>
            <person name="Lawson T."/>
            <person name="Leese F."/>
            <person name="Lindquist E."/>
            <person name="Lobanov A."/>
            <person name="Lomsadze A."/>
            <person name="Malik S.B."/>
            <person name="Marsh M.E."/>
            <person name="Mackinder L."/>
            <person name="Mock T."/>
            <person name="Mueller-Roeber B."/>
            <person name="Pagarete A."/>
            <person name="Parker M."/>
            <person name="Probert I."/>
            <person name="Quesneville H."/>
            <person name="Raines C."/>
            <person name="Rensing S.A."/>
            <person name="Riano-Pachon D.M."/>
            <person name="Richier S."/>
            <person name="Rokitta S."/>
            <person name="Shiraiwa Y."/>
            <person name="Soanes D.M."/>
            <person name="van der Giezen M."/>
            <person name="Wahlund T.M."/>
            <person name="Williams B."/>
            <person name="Wilson W."/>
            <person name="Wolfe G."/>
            <person name="Wurch L.L."/>
        </authorList>
    </citation>
    <scope>NUCLEOTIDE SEQUENCE</scope>
</reference>
<dbReference type="GO" id="GO:0033499">
    <property type="term" value="P:galactose catabolic process via UDP-galactose, Leloir pathway"/>
    <property type="evidence" value="ECO:0007669"/>
    <property type="project" value="TreeGrafter"/>
</dbReference>
<evidence type="ECO:0000256" key="2">
    <source>
        <dbReference type="ARBA" id="ARBA00005028"/>
    </source>
</evidence>
<dbReference type="InterPro" id="IPR047215">
    <property type="entry name" value="Galactose_mutarotase-like"/>
</dbReference>
<evidence type="ECO:0000256" key="6">
    <source>
        <dbReference type="ARBA" id="ARBA00023277"/>
    </source>
</evidence>
<dbReference type="PIRSF" id="PIRSF005096">
    <property type="entry name" value="GALM"/>
    <property type="match status" value="1"/>
</dbReference>
<keyword evidence="12" id="KW-1185">Reference proteome</keyword>
<evidence type="ECO:0000256" key="9">
    <source>
        <dbReference type="PIRSR" id="PIRSR005096-2"/>
    </source>
</evidence>
<comment type="pathway">
    <text evidence="2 7">Carbohydrate metabolism; hexose metabolism.</text>
</comment>
<evidence type="ECO:0000256" key="1">
    <source>
        <dbReference type="ARBA" id="ARBA00001614"/>
    </source>
</evidence>
<dbReference type="GO" id="GO:0030246">
    <property type="term" value="F:carbohydrate binding"/>
    <property type="evidence" value="ECO:0007669"/>
    <property type="project" value="InterPro"/>
</dbReference>
<evidence type="ECO:0000256" key="8">
    <source>
        <dbReference type="PIRSR" id="PIRSR005096-1"/>
    </source>
</evidence>
<keyword evidence="5 7" id="KW-0413">Isomerase</keyword>
<comment type="catalytic activity">
    <reaction evidence="1 7">
        <text>alpha-D-glucose = beta-D-glucose</text>
        <dbReference type="Rhea" id="RHEA:10264"/>
        <dbReference type="ChEBI" id="CHEBI:15903"/>
        <dbReference type="ChEBI" id="CHEBI:17925"/>
        <dbReference type="EC" id="5.1.3.3"/>
    </reaction>
</comment>
<feature type="active site" description="Proton donor" evidence="8">
    <location>
        <position position="151"/>
    </location>
</feature>
<dbReference type="KEGG" id="ehx:EMIHUDRAFT_454011"/>
<sequence>MRVRVMDWGATITSVRVPDKDGVVGEVALGFDELAPYVDGRSPYFGCVAGRYANRIQGGRFQLDGQGYTLVTNNGPNALHGGLVGFDKRHWVCQAASDTSVTLALLSEDGEEGYPGNLLAKVTYSLPTEGELRMEYEAVCDKPTVVNLTNHSYWNLQDGGARSVKQHEVQLAARLYTPVDETSIPTGEVRAVGGAMDLTSPTPIGKGLAQADGGMGYDHNYVLTSPPRQDGLRACGRVYEPTSGRCMTVTTDQPGVQFYTAGYLDGSLEGRGGAKYHKFAGFCLETQHFPDSPNHPHFPSTVLRRGEVYRTTTVYKFDASPSPPTGPIA</sequence>
<dbReference type="PANTHER" id="PTHR10091:SF49">
    <property type="entry name" value="ALDOSE 1-EPIMERASE"/>
    <property type="match status" value="1"/>
</dbReference>
<dbReference type="EnsemblProtists" id="EOD03919">
    <property type="protein sequence ID" value="EOD03919"/>
    <property type="gene ID" value="EMIHUDRAFT_454011"/>
</dbReference>
<evidence type="ECO:0000313" key="11">
    <source>
        <dbReference type="EnsemblProtists" id="EOD03919"/>
    </source>
</evidence>
<comment type="similarity">
    <text evidence="3 7">Belongs to the aldose epimerase family.</text>
</comment>
<dbReference type="SUPFAM" id="SSF74650">
    <property type="entry name" value="Galactose mutarotase-like"/>
    <property type="match status" value="1"/>
</dbReference>
<feature type="binding site" evidence="10">
    <location>
        <begin position="151"/>
        <end position="153"/>
    </location>
    <ligand>
        <name>beta-D-galactose</name>
        <dbReference type="ChEBI" id="CHEBI:27667"/>
    </ligand>
</feature>
<dbReference type="RefSeq" id="XP_005756348.1">
    <property type="nucleotide sequence ID" value="XM_005756291.1"/>
</dbReference>
<dbReference type="Pfam" id="PF01263">
    <property type="entry name" value="Aldose_epim"/>
    <property type="match status" value="1"/>
</dbReference>
<dbReference type="GO" id="GO:0004034">
    <property type="term" value="F:aldose 1-epimerase activity"/>
    <property type="evidence" value="ECO:0007669"/>
    <property type="project" value="UniProtKB-EC"/>
</dbReference>
<evidence type="ECO:0000256" key="5">
    <source>
        <dbReference type="ARBA" id="ARBA00023235"/>
    </source>
</evidence>
<dbReference type="InterPro" id="IPR011013">
    <property type="entry name" value="Gal_mutarotase_sf_dom"/>
</dbReference>
<dbReference type="UniPathway" id="UPA00242"/>
<dbReference type="CDD" id="cd09019">
    <property type="entry name" value="galactose_mutarotase_like"/>
    <property type="match status" value="1"/>
</dbReference>
<dbReference type="Proteomes" id="UP000013827">
    <property type="component" value="Unassembled WGS sequence"/>
</dbReference>
<dbReference type="GO" id="GO:0006006">
    <property type="term" value="P:glucose metabolic process"/>
    <property type="evidence" value="ECO:0007669"/>
    <property type="project" value="TreeGrafter"/>
</dbReference>
<dbReference type="EC" id="5.1.3.3" evidence="4 7"/>
<keyword evidence="6 7" id="KW-0119">Carbohydrate metabolism</keyword>
<dbReference type="OMA" id="IYHHISR"/>
<dbReference type="InterPro" id="IPR015443">
    <property type="entry name" value="Aldose_1-epimerase"/>
</dbReference>
<dbReference type="PANTHER" id="PTHR10091">
    <property type="entry name" value="ALDOSE-1-EPIMERASE"/>
    <property type="match status" value="1"/>
</dbReference>
<dbReference type="PROSITE" id="PS00545">
    <property type="entry name" value="ALDOSE_1_EPIMERASE"/>
    <property type="match status" value="1"/>
</dbReference>
<protein>
    <recommendedName>
        <fullName evidence="4 7">Aldose 1-epimerase</fullName>
        <ecNumber evidence="4 7">5.1.3.3</ecNumber>
    </recommendedName>
</protein>